<accession>A0ABY8ESQ7</accession>
<organism evidence="3 4">
    <name type="scientific">Malassezia furfur</name>
    <name type="common">Pityriasis versicolor infection agent</name>
    <name type="synonym">Pityrosporum furfur</name>
    <dbReference type="NCBI Taxonomy" id="55194"/>
    <lineage>
        <taxon>Eukaryota</taxon>
        <taxon>Fungi</taxon>
        <taxon>Dikarya</taxon>
        <taxon>Basidiomycota</taxon>
        <taxon>Ustilaginomycotina</taxon>
        <taxon>Malasseziomycetes</taxon>
        <taxon>Malasseziales</taxon>
        <taxon>Malasseziaceae</taxon>
        <taxon>Malassezia</taxon>
    </lineage>
</organism>
<protein>
    <recommendedName>
        <fullName evidence="2">Cwf19-like C-terminal domain-containing protein</fullName>
    </recommendedName>
</protein>
<dbReference type="InterPro" id="IPR036265">
    <property type="entry name" value="HIT-like_sf"/>
</dbReference>
<dbReference type="SUPFAM" id="SSF54197">
    <property type="entry name" value="HIT-like"/>
    <property type="match status" value="1"/>
</dbReference>
<feature type="compositionally biased region" description="Pro residues" evidence="1">
    <location>
        <begin position="328"/>
        <end position="338"/>
    </location>
</feature>
<name>A0ABY8ESQ7_MALFU</name>
<reference evidence="3 4" key="1">
    <citation type="journal article" date="2020" name="Elife">
        <title>Loss of centromere function drives karyotype evolution in closely related Malassezia species.</title>
        <authorList>
            <person name="Sankaranarayanan S.R."/>
            <person name="Ianiri G."/>
            <person name="Coelho M.A."/>
            <person name="Reza M.H."/>
            <person name="Thimmappa B.C."/>
            <person name="Ganguly P."/>
            <person name="Vadnala R.N."/>
            <person name="Sun S."/>
            <person name="Siddharthan R."/>
            <person name="Tellgren-Roth C."/>
            <person name="Dawson T.L."/>
            <person name="Heitman J."/>
            <person name="Sanyal K."/>
        </authorList>
    </citation>
    <scope>NUCLEOTIDE SEQUENCE [LARGE SCALE GENOMIC DNA]</scope>
    <source>
        <strain evidence="3">CBS14141</strain>
    </source>
</reference>
<gene>
    <name evidence="3" type="ORF">GLX27_003222</name>
</gene>
<feature type="compositionally biased region" description="Basic and acidic residues" evidence="1">
    <location>
        <begin position="340"/>
        <end position="349"/>
    </location>
</feature>
<dbReference type="EMBL" id="CP046236">
    <property type="protein sequence ID" value="WFD48552.1"/>
    <property type="molecule type" value="Genomic_DNA"/>
</dbReference>
<feature type="region of interest" description="Disordered" evidence="1">
    <location>
        <begin position="313"/>
        <end position="369"/>
    </location>
</feature>
<dbReference type="PANTHER" id="PTHR12072:SF4">
    <property type="entry name" value="CWF19-LIKE PROTEIN 1"/>
    <property type="match status" value="1"/>
</dbReference>
<evidence type="ECO:0000313" key="4">
    <source>
        <dbReference type="Proteomes" id="UP000818624"/>
    </source>
</evidence>
<dbReference type="Pfam" id="PF04677">
    <property type="entry name" value="CwfJ_C_1"/>
    <property type="match status" value="1"/>
</dbReference>
<evidence type="ECO:0000313" key="3">
    <source>
        <dbReference type="EMBL" id="WFD48552.1"/>
    </source>
</evidence>
<dbReference type="InterPro" id="IPR040194">
    <property type="entry name" value="Cwf19-like"/>
</dbReference>
<evidence type="ECO:0000256" key="1">
    <source>
        <dbReference type="SAM" id="MobiDB-lite"/>
    </source>
</evidence>
<dbReference type="Proteomes" id="UP000818624">
    <property type="component" value="Chromosome 3"/>
</dbReference>
<proteinExistence type="predicted"/>
<sequence>MAARKVLILGAPDGRCTELSSKLGAIQAKHGPFAAAFVVGDLFGAVLDDDARKLLAGELPLAVPTYFYHGTRALPDGVDVQEADGVQKLAPNLFYLGRVGLAEVDGLRIAFCGGSGAEKGDGTLDALDPVDTLLSDPRLALVDAPPPLDVEADSLQAARAHAAALAAYAERAAEDAARLEKRAAVDFLLTNAWPKRITQLSSVAHPPEAEPWGVEALARLAEAVRPRYYFASAPTSAEVDARRLRMDADARACGVFWEREPYENPPFAALPAPRVPPVTRFVSLAHVANAHKVRWFMALQVVPADVQLASAAEAPPPARPANLTPSPLVAPPPPPPGRAGPERDARRYADAPAAPASKRRRKGRREHDAAPLGPEQCWFCLSNPQLEKHLVVTIGEECYMALPKGQVPVSSDASTLVPGGGHVLLVPIAHVPSTWTPDASMPALRAEMGALRAALARCYAAYGAVPVSWEVVRRSHTRVAHTQTQVVPVAEGDAAALVEAFRAAARDADLAFEPEEVAAATTA</sequence>
<keyword evidence="4" id="KW-1185">Reference proteome</keyword>
<dbReference type="PANTHER" id="PTHR12072">
    <property type="entry name" value="CWF19, CELL CYCLE CONTROL PROTEIN"/>
    <property type="match status" value="1"/>
</dbReference>
<dbReference type="InterPro" id="IPR006768">
    <property type="entry name" value="Cwf19-like_C_dom-1"/>
</dbReference>
<feature type="domain" description="Cwf19-like C-terminal" evidence="2">
    <location>
        <begin position="372"/>
        <end position="496"/>
    </location>
</feature>
<evidence type="ECO:0000259" key="2">
    <source>
        <dbReference type="Pfam" id="PF04677"/>
    </source>
</evidence>